<keyword evidence="3" id="KW-1185">Reference proteome</keyword>
<dbReference type="GO" id="GO:0008081">
    <property type="term" value="F:phosphoric diester hydrolase activity"/>
    <property type="evidence" value="ECO:0007669"/>
    <property type="project" value="InterPro"/>
</dbReference>
<evidence type="ECO:0000313" key="3">
    <source>
        <dbReference type="Proteomes" id="UP000028725"/>
    </source>
</evidence>
<comment type="caution">
    <text evidence="2">The sequence shown here is derived from an EMBL/GenBank/DDBJ whole genome shotgun (WGS) entry which is preliminary data.</text>
</comment>
<evidence type="ECO:0000313" key="2">
    <source>
        <dbReference type="EMBL" id="KFE59522.1"/>
    </source>
</evidence>
<dbReference type="OrthoDB" id="9787897at2"/>
<organism evidence="2 3">
    <name type="scientific">Hyalangium minutum</name>
    <dbReference type="NCBI Taxonomy" id="394096"/>
    <lineage>
        <taxon>Bacteria</taxon>
        <taxon>Pseudomonadati</taxon>
        <taxon>Myxococcota</taxon>
        <taxon>Myxococcia</taxon>
        <taxon>Myxococcales</taxon>
        <taxon>Cystobacterineae</taxon>
        <taxon>Archangiaceae</taxon>
        <taxon>Hyalangium</taxon>
    </lineage>
</organism>
<accession>A0A085VVQ9</accession>
<dbReference type="InterPro" id="IPR017946">
    <property type="entry name" value="PLC-like_Pdiesterase_TIM-brl"/>
</dbReference>
<gene>
    <name evidence="2" type="ORF">DB31_6114</name>
</gene>
<dbReference type="AlphaFoldDB" id="A0A085VVQ9"/>
<sequence length="245" mass="26801">MLLLAHRGASADAPENTLEAFSEAVRQGADGVELDAQVCGSGEVVVCHDERLDRLAGLPWQVGTTAWWKLQRADVGTSLGFRPARIPLLEEVLDALPSHFLVNIELKCAQVRDGGLSRRVAELVTQKGLSERVVISSFNSMCLFRVAAVAPSLRRGLLIHPDRPWAPQAHLLSPLVSSHSVHPHHSACTPERMEEWLNAGLRVAAWTVDAPERARELEALGVSYLITNRPGALREALRSGRQDPD</sequence>
<name>A0A085VVQ9_9BACT</name>
<dbReference type="Pfam" id="PF03009">
    <property type="entry name" value="GDPD"/>
    <property type="match status" value="1"/>
</dbReference>
<dbReference type="InterPro" id="IPR030395">
    <property type="entry name" value="GP_PDE_dom"/>
</dbReference>
<dbReference type="PROSITE" id="PS51704">
    <property type="entry name" value="GP_PDE"/>
    <property type="match status" value="1"/>
</dbReference>
<dbReference type="SUPFAM" id="SSF51695">
    <property type="entry name" value="PLC-like phosphodiesterases"/>
    <property type="match status" value="1"/>
</dbReference>
<dbReference type="PANTHER" id="PTHR46211:SF1">
    <property type="entry name" value="GLYCEROPHOSPHODIESTER PHOSPHODIESTERASE, CYTOPLASMIC"/>
    <property type="match status" value="1"/>
</dbReference>
<dbReference type="EMBL" id="JMCB01000033">
    <property type="protein sequence ID" value="KFE59522.1"/>
    <property type="molecule type" value="Genomic_DNA"/>
</dbReference>
<evidence type="ECO:0000259" key="1">
    <source>
        <dbReference type="PROSITE" id="PS51704"/>
    </source>
</evidence>
<feature type="domain" description="GP-PDE" evidence="1">
    <location>
        <begin position="1"/>
        <end position="237"/>
    </location>
</feature>
<reference evidence="2 3" key="1">
    <citation type="submission" date="2014-04" db="EMBL/GenBank/DDBJ databases">
        <title>Genome assembly of Hyalangium minutum DSM 14724.</title>
        <authorList>
            <person name="Sharma G."/>
            <person name="Subramanian S."/>
        </authorList>
    </citation>
    <scope>NUCLEOTIDE SEQUENCE [LARGE SCALE GENOMIC DNA]</scope>
    <source>
        <strain evidence="2 3">DSM 14724</strain>
    </source>
</reference>
<dbReference type="Proteomes" id="UP000028725">
    <property type="component" value="Unassembled WGS sequence"/>
</dbReference>
<dbReference type="STRING" id="394096.DB31_6114"/>
<dbReference type="PATRIC" id="fig|394096.3.peg.8831"/>
<dbReference type="GO" id="GO:0006629">
    <property type="term" value="P:lipid metabolic process"/>
    <property type="evidence" value="ECO:0007669"/>
    <property type="project" value="InterPro"/>
</dbReference>
<protein>
    <submittedName>
        <fullName evidence="2">Glycerophosphoryl diester phosphodiesterase</fullName>
    </submittedName>
</protein>
<dbReference type="PANTHER" id="PTHR46211">
    <property type="entry name" value="GLYCEROPHOSPHORYL DIESTER PHOSPHODIESTERASE"/>
    <property type="match status" value="1"/>
</dbReference>
<proteinExistence type="predicted"/>
<dbReference type="RefSeq" id="WP_044199651.1">
    <property type="nucleotide sequence ID" value="NZ_JMCB01000033.1"/>
</dbReference>
<dbReference type="Gene3D" id="3.20.20.190">
    <property type="entry name" value="Phosphatidylinositol (PI) phosphodiesterase"/>
    <property type="match status" value="1"/>
</dbReference>